<dbReference type="InterPro" id="IPR011989">
    <property type="entry name" value="ARM-like"/>
</dbReference>
<dbReference type="PANTHER" id="PTHR12537:SF13">
    <property type="entry name" value="PUMILIO HOMOLOGY DOMAIN FAMILY MEMBER 4"/>
    <property type="match status" value="1"/>
</dbReference>
<proteinExistence type="predicted"/>
<evidence type="ECO:0000259" key="4">
    <source>
        <dbReference type="PROSITE" id="PS50303"/>
    </source>
</evidence>
<sequence>MFGYADRTTKRLKGNFVALSTLKFSSNVVEKILHNASIGKVMDIINEIVEDPNVLELFEDCYDNFVIQKTLTTTAKWPNNIFDAIAAGFTALAPTLGALVPKNGAKRVLLLQKNRHRSRGRFYCDSLHH</sequence>
<feature type="domain" description="PUM-HD" evidence="4">
    <location>
        <begin position="1"/>
        <end position="115"/>
    </location>
</feature>
<comment type="caution">
    <text evidence="5">The sequence shown here is derived from an EMBL/GenBank/DDBJ whole genome shotgun (WGS) entry which is preliminary data.</text>
</comment>
<dbReference type="GO" id="GO:0003729">
    <property type="term" value="F:mRNA binding"/>
    <property type="evidence" value="ECO:0007669"/>
    <property type="project" value="TreeGrafter"/>
</dbReference>
<keyword evidence="1" id="KW-0677">Repeat</keyword>
<dbReference type="PROSITE" id="PS50302">
    <property type="entry name" value="PUM"/>
    <property type="match status" value="1"/>
</dbReference>
<dbReference type="SUPFAM" id="SSF48371">
    <property type="entry name" value="ARM repeat"/>
    <property type="match status" value="1"/>
</dbReference>
<keyword evidence="2" id="KW-0810">Translation regulation</keyword>
<dbReference type="InterPro" id="IPR001313">
    <property type="entry name" value="Pumilio_RNA-bd_rpt"/>
</dbReference>
<protein>
    <recommendedName>
        <fullName evidence="4">PUM-HD domain-containing protein</fullName>
    </recommendedName>
</protein>
<dbReference type="GO" id="GO:0005737">
    <property type="term" value="C:cytoplasm"/>
    <property type="evidence" value="ECO:0007669"/>
    <property type="project" value="TreeGrafter"/>
</dbReference>
<name>A0AAP0KXY2_9MAGN</name>
<dbReference type="InterPro" id="IPR033133">
    <property type="entry name" value="PUM-HD"/>
</dbReference>
<dbReference type="Gene3D" id="1.25.10.10">
    <property type="entry name" value="Leucine-rich Repeat Variant"/>
    <property type="match status" value="1"/>
</dbReference>
<gene>
    <name evidence="5" type="ORF">Syun_007109</name>
</gene>
<dbReference type="Proteomes" id="UP001420932">
    <property type="component" value="Unassembled WGS sequence"/>
</dbReference>
<reference evidence="5 6" key="1">
    <citation type="submission" date="2024-01" db="EMBL/GenBank/DDBJ databases">
        <title>Genome assemblies of Stephania.</title>
        <authorList>
            <person name="Yang L."/>
        </authorList>
    </citation>
    <scope>NUCLEOTIDE SEQUENCE [LARGE SCALE GENOMIC DNA]</scope>
    <source>
        <strain evidence="5">YNDBR</strain>
        <tissue evidence="5">Leaf</tissue>
    </source>
</reference>
<evidence type="ECO:0000256" key="2">
    <source>
        <dbReference type="ARBA" id="ARBA00022845"/>
    </source>
</evidence>
<keyword evidence="6" id="KW-1185">Reference proteome</keyword>
<accession>A0AAP0KXY2</accession>
<dbReference type="PROSITE" id="PS50303">
    <property type="entry name" value="PUM_HD"/>
    <property type="match status" value="1"/>
</dbReference>
<dbReference type="InterPro" id="IPR016024">
    <property type="entry name" value="ARM-type_fold"/>
</dbReference>
<feature type="repeat" description="Pumilio" evidence="3">
    <location>
        <begin position="11"/>
        <end position="46"/>
    </location>
</feature>
<evidence type="ECO:0000256" key="3">
    <source>
        <dbReference type="PROSITE-ProRule" id="PRU00317"/>
    </source>
</evidence>
<dbReference type="PANTHER" id="PTHR12537">
    <property type="entry name" value="RNA BINDING PROTEIN PUMILIO-RELATED"/>
    <property type="match status" value="1"/>
</dbReference>
<dbReference type="GO" id="GO:0006417">
    <property type="term" value="P:regulation of translation"/>
    <property type="evidence" value="ECO:0007669"/>
    <property type="project" value="UniProtKB-KW"/>
</dbReference>
<organism evidence="5 6">
    <name type="scientific">Stephania yunnanensis</name>
    <dbReference type="NCBI Taxonomy" id="152371"/>
    <lineage>
        <taxon>Eukaryota</taxon>
        <taxon>Viridiplantae</taxon>
        <taxon>Streptophyta</taxon>
        <taxon>Embryophyta</taxon>
        <taxon>Tracheophyta</taxon>
        <taxon>Spermatophyta</taxon>
        <taxon>Magnoliopsida</taxon>
        <taxon>Ranunculales</taxon>
        <taxon>Menispermaceae</taxon>
        <taxon>Menispermoideae</taxon>
        <taxon>Cissampelideae</taxon>
        <taxon>Stephania</taxon>
    </lineage>
</organism>
<dbReference type="SMART" id="SM00025">
    <property type="entry name" value="Pumilio"/>
    <property type="match status" value="1"/>
</dbReference>
<evidence type="ECO:0000313" key="6">
    <source>
        <dbReference type="Proteomes" id="UP001420932"/>
    </source>
</evidence>
<evidence type="ECO:0000313" key="5">
    <source>
        <dbReference type="EMBL" id="KAK9160768.1"/>
    </source>
</evidence>
<evidence type="ECO:0000256" key="1">
    <source>
        <dbReference type="ARBA" id="ARBA00022737"/>
    </source>
</evidence>
<dbReference type="EMBL" id="JBBNAF010000003">
    <property type="protein sequence ID" value="KAK9160768.1"/>
    <property type="molecule type" value="Genomic_DNA"/>
</dbReference>
<dbReference type="AlphaFoldDB" id="A0AAP0KXY2"/>